<feature type="domain" description="Thiamine pyrophosphate enzyme TPP-binding" evidence="2">
    <location>
        <begin position="59"/>
        <end position="136"/>
    </location>
</feature>
<dbReference type="PANTHER" id="PTHR43710:SF5">
    <property type="entry name" value="INDOLEPYRUVATE FERREDOXIN OXIDOREDUCTASE ALPHA SUBUNIT"/>
    <property type="match status" value="1"/>
</dbReference>
<dbReference type="Pfam" id="PF02775">
    <property type="entry name" value="TPP_enzyme_C"/>
    <property type="match status" value="1"/>
</dbReference>
<dbReference type="Gene3D" id="3.40.50.970">
    <property type="match status" value="2"/>
</dbReference>
<accession>I8RLD3</accession>
<dbReference type="InterPro" id="IPR011766">
    <property type="entry name" value="TPP_enzyme_TPP-bd"/>
</dbReference>
<proteinExistence type="predicted"/>
<dbReference type="GO" id="GO:0046872">
    <property type="term" value="F:metal ion binding"/>
    <property type="evidence" value="ECO:0007669"/>
    <property type="project" value="UniProtKB-KW"/>
</dbReference>
<comment type="caution">
    <text evidence="3">The sequence shown here is derived from an EMBL/GenBank/DDBJ whole genome shotgun (WGS) entry which is preliminary data.</text>
</comment>
<reference evidence="3 4" key="1">
    <citation type="journal article" date="2012" name="J. Bacteriol.">
        <title>Draft Genome Sequences for Two Metal-Reducing Pelosinus fermentans Strains Isolated from a Cr(VI)-Contaminated Site and for Type Strain R7.</title>
        <authorList>
            <person name="Brown S.D."/>
            <person name="Podar M."/>
            <person name="Klingeman D.M."/>
            <person name="Johnson C.M."/>
            <person name="Yang Z.K."/>
            <person name="Utturkar S.M."/>
            <person name="Land M.L."/>
            <person name="Mosher J.J."/>
            <person name="Hurt R.A.Jr."/>
            <person name="Phelps T.J."/>
            <person name="Palumbo A.V."/>
            <person name="Arkin A.P."/>
            <person name="Hazen T.C."/>
            <person name="Elias D.A."/>
        </authorList>
    </citation>
    <scope>NUCLEOTIDE SEQUENCE [LARGE SCALE GENOMIC DNA]</scope>
    <source>
        <strain evidence="3 4">B4</strain>
    </source>
</reference>
<dbReference type="SUPFAM" id="SSF52518">
    <property type="entry name" value="Thiamin diphosphate-binding fold (THDP-binding)"/>
    <property type="match status" value="1"/>
</dbReference>
<evidence type="ECO:0000313" key="4">
    <source>
        <dbReference type="Proteomes" id="UP000004324"/>
    </source>
</evidence>
<evidence type="ECO:0000256" key="1">
    <source>
        <dbReference type="ARBA" id="ARBA00022723"/>
    </source>
</evidence>
<dbReference type="EMBL" id="AKVJ01000021">
    <property type="protein sequence ID" value="EIW19380.1"/>
    <property type="molecule type" value="Genomic_DNA"/>
</dbReference>
<dbReference type="InterPro" id="IPR029061">
    <property type="entry name" value="THDP-binding"/>
</dbReference>
<dbReference type="InterPro" id="IPR045025">
    <property type="entry name" value="HACL1-like"/>
</dbReference>
<protein>
    <submittedName>
        <fullName evidence="3">Thiamine pyrophosphate TPP-binding domain-containing protein</fullName>
    </submittedName>
</protein>
<dbReference type="GO" id="GO:0030976">
    <property type="term" value="F:thiamine pyrophosphate binding"/>
    <property type="evidence" value="ECO:0007669"/>
    <property type="project" value="InterPro"/>
</dbReference>
<organism evidence="3 4">
    <name type="scientific">Pelosinus fermentans B4</name>
    <dbReference type="NCBI Taxonomy" id="1149862"/>
    <lineage>
        <taxon>Bacteria</taxon>
        <taxon>Bacillati</taxon>
        <taxon>Bacillota</taxon>
        <taxon>Negativicutes</taxon>
        <taxon>Selenomonadales</taxon>
        <taxon>Sporomusaceae</taxon>
        <taxon>Pelosinus</taxon>
    </lineage>
</organism>
<dbReference type="AlphaFoldDB" id="I8RLD3"/>
<evidence type="ECO:0000259" key="2">
    <source>
        <dbReference type="Pfam" id="PF02775"/>
    </source>
</evidence>
<gene>
    <name evidence="3" type="ORF">FB4_3090</name>
</gene>
<dbReference type="PANTHER" id="PTHR43710">
    <property type="entry name" value="2-HYDROXYACYL-COA LYASE"/>
    <property type="match status" value="1"/>
</dbReference>
<evidence type="ECO:0000313" key="3">
    <source>
        <dbReference type="EMBL" id="EIW19380.1"/>
    </source>
</evidence>
<dbReference type="Proteomes" id="UP000004324">
    <property type="component" value="Unassembled WGS sequence"/>
</dbReference>
<dbReference type="PATRIC" id="fig|1149862.3.peg.1651"/>
<dbReference type="OrthoDB" id="9804603at2"/>
<name>I8RLD3_9FIRM</name>
<keyword evidence="4" id="KW-1185">Reference proteome</keyword>
<sequence>MVKTAMEISEEFDTPVMMRVTTRVCHSKSIVEFGEPQTAVKKPYIGCYGLGGADPLNAKDSCICMGAGPSIAHGAQKVFSKFGEKMRAVGVVGDSTFFHTGINSLMTTVYNKSNTITCILDNRITGMTGHQENPGSYLTRRRNKTD</sequence>
<dbReference type="RefSeq" id="WP_007933004.1">
    <property type="nucleotide sequence ID" value="NZ_AKVJ01000021.1"/>
</dbReference>
<keyword evidence="1" id="KW-0479">Metal-binding</keyword>
<dbReference type="GO" id="GO:0003824">
    <property type="term" value="F:catalytic activity"/>
    <property type="evidence" value="ECO:0007669"/>
    <property type="project" value="InterPro"/>
</dbReference>